<reference evidence="6 7" key="1">
    <citation type="submission" date="2018-08" db="EMBL/GenBank/DDBJ databases">
        <title>A genome reference for cultivated species of the human gut microbiota.</title>
        <authorList>
            <person name="Zou Y."/>
            <person name="Xue W."/>
            <person name="Luo G."/>
        </authorList>
    </citation>
    <scope>NUCLEOTIDE SEQUENCE [LARGE SCALE GENOMIC DNA]</scope>
    <source>
        <strain evidence="6 7">AF14-7</strain>
    </source>
</reference>
<evidence type="ECO:0000313" key="7">
    <source>
        <dbReference type="Proteomes" id="UP000283369"/>
    </source>
</evidence>
<accession>A0A412VZH3</accession>
<keyword evidence="5" id="KW-0472">Membrane</keyword>
<dbReference type="AlphaFoldDB" id="A0A412VZH3"/>
<dbReference type="Pfam" id="PF07429">
    <property type="entry name" value="Glyco_transf_56"/>
    <property type="match status" value="1"/>
</dbReference>
<sequence>MLHIANIIRDQKFIDGQIAYHELTADLCQHDYFIVSWTKNIEFKYMTKKDRVQVVNPDELINILGTNKYDALFIHNFLYMPLHYMWKVPASIKVFWFAWGYDFYNTPKDQPYVSIPLLHQKSKELLRELRASQARISCFTKFKRSAKHCVKNLFQYNKQDHNDNPDVYKKAVSRVDYFSGVFPLEYDLLNQKPEFHAQKVAYEYTNPVDWDNDFETIPKIGNNVLIGNSADINNNHLDMLDYLKEVDFSGKKIIVPLSYGGSKQYANKIDKAYKELLGKECLTLLEYMSREDYLELLSSVGVGIFFHERQQATCNIEELLRHGVKLFLSETSINYRHYKSVGYHIYSLQHDFNQQALDIPLTEEQKKHNVQLWLRTSNREYRLQYLYDIYDLLKQPNR</sequence>
<dbReference type="GO" id="GO:0008417">
    <property type="term" value="F:fucosyltransferase activity"/>
    <property type="evidence" value="ECO:0007669"/>
    <property type="project" value="InterPro"/>
</dbReference>
<keyword evidence="1" id="KW-1003">Cell membrane</keyword>
<dbReference type="InterPro" id="IPR009993">
    <property type="entry name" value="WecF"/>
</dbReference>
<comment type="caution">
    <text evidence="6">The sequence shown here is derived from an EMBL/GenBank/DDBJ whole genome shotgun (WGS) entry which is preliminary data.</text>
</comment>
<evidence type="ECO:0000256" key="4">
    <source>
        <dbReference type="ARBA" id="ARBA00022679"/>
    </source>
</evidence>
<dbReference type="GO" id="GO:0009246">
    <property type="term" value="P:enterobacterial common antigen biosynthetic process"/>
    <property type="evidence" value="ECO:0007669"/>
    <property type="project" value="InterPro"/>
</dbReference>
<evidence type="ECO:0000313" key="6">
    <source>
        <dbReference type="EMBL" id="RGV15377.1"/>
    </source>
</evidence>
<evidence type="ECO:0000256" key="2">
    <source>
        <dbReference type="ARBA" id="ARBA00022519"/>
    </source>
</evidence>
<keyword evidence="3" id="KW-0328">Glycosyltransferase</keyword>
<gene>
    <name evidence="6" type="ORF">DWW25_08630</name>
</gene>
<evidence type="ECO:0008006" key="8">
    <source>
        <dbReference type="Google" id="ProtNLM"/>
    </source>
</evidence>
<protein>
    <recommendedName>
        <fullName evidence="8">4-alpha-L-fucosyltransferase glycosyl transferase group 56</fullName>
    </recommendedName>
</protein>
<proteinExistence type="predicted"/>
<evidence type="ECO:0000256" key="5">
    <source>
        <dbReference type="ARBA" id="ARBA00023136"/>
    </source>
</evidence>
<name>A0A412VZH3_9BACE</name>
<evidence type="ECO:0000256" key="1">
    <source>
        <dbReference type="ARBA" id="ARBA00022475"/>
    </source>
</evidence>
<keyword evidence="2" id="KW-0997">Cell inner membrane</keyword>
<dbReference type="EMBL" id="QRYV01000017">
    <property type="protein sequence ID" value="RGV15377.1"/>
    <property type="molecule type" value="Genomic_DNA"/>
</dbReference>
<organism evidence="6 7">
    <name type="scientific">Bacteroides xylanisolvens</name>
    <dbReference type="NCBI Taxonomy" id="371601"/>
    <lineage>
        <taxon>Bacteria</taxon>
        <taxon>Pseudomonadati</taxon>
        <taxon>Bacteroidota</taxon>
        <taxon>Bacteroidia</taxon>
        <taxon>Bacteroidales</taxon>
        <taxon>Bacteroidaceae</taxon>
        <taxon>Bacteroides</taxon>
    </lineage>
</organism>
<evidence type="ECO:0000256" key="3">
    <source>
        <dbReference type="ARBA" id="ARBA00022676"/>
    </source>
</evidence>
<dbReference type="RefSeq" id="WP_117809541.1">
    <property type="nucleotide sequence ID" value="NZ_CP042282.1"/>
</dbReference>
<dbReference type="Proteomes" id="UP000283369">
    <property type="component" value="Unassembled WGS sequence"/>
</dbReference>
<keyword evidence="4" id="KW-0808">Transferase</keyword>